<evidence type="ECO:0000313" key="4">
    <source>
        <dbReference type="Proteomes" id="UP000693970"/>
    </source>
</evidence>
<protein>
    <submittedName>
        <fullName evidence="3">Uncharacterized protein</fullName>
    </submittedName>
</protein>
<feature type="region of interest" description="Disordered" evidence="2">
    <location>
        <begin position="90"/>
        <end position="114"/>
    </location>
</feature>
<keyword evidence="1" id="KW-0175">Coiled coil</keyword>
<comment type="caution">
    <text evidence="3">The sequence shown here is derived from an EMBL/GenBank/DDBJ whole genome shotgun (WGS) entry which is preliminary data.</text>
</comment>
<accession>A0A9K3L6U1</accession>
<evidence type="ECO:0000313" key="3">
    <source>
        <dbReference type="EMBL" id="KAG7355980.1"/>
    </source>
</evidence>
<proteinExistence type="predicted"/>
<name>A0A9K3L6U1_9STRA</name>
<dbReference type="OrthoDB" id="41777at2759"/>
<reference evidence="3" key="1">
    <citation type="journal article" date="2021" name="Sci. Rep.">
        <title>Diploid genomic architecture of Nitzschia inconspicua, an elite biomass production diatom.</title>
        <authorList>
            <person name="Oliver A."/>
            <person name="Podell S."/>
            <person name="Pinowska A."/>
            <person name="Traller J.C."/>
            <person name="Smith S.R."/>
            <person name="McClure R."/>
            <person name="Beliaev A."/>
            <person name="Bohutskyi P."/>
            <person name="Hill E.A."/>
            <person name="Rabines A."/>
            <person name="Zheng H."/>
            <person name="Allen L.Z."/>
            <person name="Kuo A."/>
            <person name="Grigoriev I.V."/>
            <person name="Allen A.E."/>
            <person name="Hazlebeck D."/>
            <person name="Allen E.E."/>
        </authorList>
    </citation>
    <scope>NUCLEOTIDE SEQUENCE</scope>
    <source>
        <strain evidence="3">Hildebrandi</strain>
    </source>
</reference>
<gene>
    <name evidence="3" type="ORF">IV203_000666</name>
</gene>
<reference evidence="3" key="2">
    <citation type="submission" date="2021-04" db="EMBL/GenBank/DDBJ databases">
        <authorList>
            <person name="Podell S."/>
        </authorList>
    </citation>
    <scope>NUCLEOTIDE SEQUENCE</scope>
    <source>
        <strain evidence="3">Hildebrandi</strain>
    </source>
</reference>
<feature type="compositionally biased region" description="Low complexity" evidence="2">
    <location>
        <begin position="95"/>
        <end position="105"/>
    </location>
</feature>
<dbReference type="Proteomes" id="UP000693970">
    <property type="component" value="Unassembled WGS sequence"/>
</dbReference>
<feature type="coiled-coil region" evidence="1">
    <location>
        <begin position="195"/>
        <end position="222"/>
    </location>
</feature>
<keyword evidence="4" id="KW-1185">Reference proteome</keyword>
<dbReference type="EMBL" id="JAGRRH010000015">
    <property type="protein sequence ID" value="KAG7355980.1"/>
    <property type="molecule type" value="Genomic_DNA"/>
</dbReference>
<evidence type="ECO:0000256" key="1">
    <source>
        <dbReference type="SAM" id="Coils"/>
    </source>
</evidence>
<sequence length="391" mass="43764">MTLVVTRNSKDKDSLFFSKTTGGLTPPSVAWLLAGPLILTGQYRWGIAAFVIGLIWALKLAMEQIDDSDRIEMRYNVLSPEDLMAELESLEDESTTTTTTTTTTTSATGNPSSETSKRIKYLEGLAALAKKYNQQKKPQLALWCQQIAFTTLRLYPTDNEIVAGSISLLALIAKDTQTRKRYKYQPNDYGLSVPIDALKKTLERAKEEEDETKEELFAETLRKGCLFLGAVCNDNEDGLAMQVVQEGGLELILDAANWFRLHEAVSNWALWAIFTLAFDQLQIKVQLVRCLGIPTICELMKNNPSSLEVNRHGTALLFDLLRENPNDSPDNANNIKWDPWEVRKMALASGLHDVVFSAMNEFSDSMDIMMMGQEILIGTGFQGDVPVYQQM</sequence>
<dbReference type="AlphaFoldDB" id="A0A9K3L6U1"/>
<evidence type="ECO:0000256" key="2">
    <source>
        <dbReference type="SAM" id="MobiDB-lite"/>
    </source>
</evidence>
<organism evidence="3 4">
    <name type="scientific">Nitzschia inconspicua</name>
    <dbReference type="NCBI Taxonomy" id="303405"/>
    <lineage>
        <taxon>Eukaryota</taxon>
        <taxon>Sar</taxon>
        <taxon>Stramenopiles</taxon>
        <taxon>Ochrophyta</taxon>
        <taxon>Bacillariophyta</taxon>
        <taxon>Bacillariophyceae</taxon>
        <taxon>Bacillariophycidae</taxon>
        <taxon>Bacillariales</taxon>
        <taxon>Bacillariaceae</taxon>
        <taxon>Nitzschia</taxon>
    </lineage>
</organism>